<keyword evidence="3" id="KW-1133">Transmembrane helix</keyword>
<proteinExistence type="predicted"/>
<dbReference type="AlphaFoldDB" id="A0A365HAV7"/>
<keyword evidence="3" id="KW-0812">Transmembrane</keyword>
<dbReference type="NCBIfam" id="TIGR00996">
    <property type="entry name" value="Mtu_fam_mce"/>
    <property type="match status" value="1"/>
</dbReference>
<keyword evidence="6" id="KW-1185">Reference proteome</keyword>
<evidence type="ECO:0000256" key="3">
    <source>
        <dbReference type="SAM" id="Phobius"/>
    </source>
</evidence>
<organism evidence="5 6">
    <name type="scientific">Actinomadura craniellae</name>
    <dbReference type="NCBI Taxonomy" id="2231787"/>
    <lineage>
        <taxon>Bacteria</taxon>
        <taxon>Bacillati</taxon>
        <taxon>Actinomycetota</taxon>
        <taxon>Actinomycetes</taxon>
        <taxon>Streptosporangiales</taxon>
        <taxon>Thermomonosporaceae</taxon>
        <taxon>Actinomadura</taxon>
    </lineage>
</organism>
<gene>
    <name evidence="5" type="ORF">DPM19_04880</name>
</gene>
<dbReference type="InterPro" id="IPR003399">
    <property type="entry name" value="Mce/MlaD"/>
</dbReference>
<name>A0A365HAV7_9ACTN</name>
<reference evidence="5 6" key="1">
    <citation type="submission" date="2018-06" db="EMBL/GenBank/DDBJ databases">
        <title>Actinomadura craniellae sp. nov. isolated from marine sponge Craniella sp.</title>
        <authorList>
            <person name="Li L."/>
            <person name="Xu Q.H."/>
            <person name="Lin H.W."/>
            <person name="Lu Y.H."/>
        </authorList>
    </citation>
    <scope>NUCLEOTIDE SEQUENCE [LARGE SCALE GENOMIC DNA]</scope>
    <source>
        <strain evidence="5 6">LHW63021</strain>
    </source>
</reference>
<evidence type="ECO:0000256" key="1">
    <source>
        <dbReference type="SAM" id="Coils"/>
    </source>
</evidence>
<feature type="region of interest" description="Disordered" evidence="2">
    <location>
        <begin position="1"/>
        <end position="32"/>
    </location>
</feature>
<dbReference type="EMBL" id="QLYX01000002">
    <property type="protein sequence ID" value="RAY16237.1"/>
    <property type="molecule type" value="Genomic_DNA"/>
</dbReference>
<feature type="transmembrane region" description="Helical" evidence="3">
    <location>
        <begin position="50"/>
        <end position="76"/>
    </location>
</feature>
<accession>A0A365HAV7</accession>
<comment type="caution">
    <text evidence="5">The sequence shown here is derived from an EMBL/GenBank/DDBJ whole genome shotgun (WGS) entry which is preliminary data.</text>
</comment>
<evidence type="ECO:0000313" key="6">
    <source>
        <dbReference type="Proteomes" id="UP000251891"/>
    </source>
</evidence>
<evidence type="ECO:0000313" key="5">
    <source>
        <dbReference type="EMBL" id="RAY16237.1"/>
    </source>
</evidence>
<dbReference type="Pfam" id="PF02470">
    <property type="entry name" value="MlaD"/>
    <property type="match status" value="1"/>
</dbReference>
<dbReference type="InterPro" id="IPR052336">
    <property type="entry name" value="MlaD_Phospholipid_Transporter"/>
</dbReference>
<dbReference type="PANTHER" id="PTHR33371">
    <property type="entry name" value="INTERMEMBRANE PHOSPHOLIPID TRANSPORT SYSTEM BINDING PROTEIN MLAD-RELATED"/>
    <property type="match status" value="1"/>
</dbReference>
<feature type="coiled-coil region" evidence="1">
    <location>
        <begin position="255"/>
        <end position="282"/>
    </location>
</feature>
<keyword evidence="1" id="KW-0175">Coiled coil</keyword>
<dbReference type="Proteomes" id="UP000251891">
    <property type="component" value="Unassembled WGS sequence"/>
</dbReference>
<protein>
    <submittedName>
        <fullName evidence="5">MCE family protein</fullName>
    </submittedName>
</protein>
<dbReference type="GO" id="GO:0005576">
    <property type="term" value="C:extracellular region"/>
    <property type="evidence" value="ECO:0007669"/>
    <property type="project" value="TreeGrafter"/>
</dbReference>
<dbReference type="PANTHER" id="PTHR33371:SF18">
    <property type="entry name" value="MCE-FAMILY PROTEIN MCE3C"/>
    <property type="match status" value="1"/>
</dbReference>
<evidence type="ECO:0000259" key="4">
    <source>
        <dbReference type="Pfam" id="PF02470"/>
    </source>
</evidence>
<evidence type="ECO:0000256" key="2">
    <source>
        <dbReference type="SAM" id="MobiDB-lite"/>
    </source>
</evidence>
<feature type="domain" description="Mce/MlaD" evidence="4">
    <location>
        <begin position="80"/>
        <end position="154"/>
    </location>
</feature>
<keyword evidence="3" id="KW-0472">Membrane</keyword>
<dbReference type="InterPro" id="IPR005693">
    <property type="entry name" value="Mce"/>
</dbReference>
<sequence length="380" mass="40695">MPHPRPREVPVPDEAHQAPRAPHDLPRIPAGADRRRDPVALKSFRDRDPIVVGLVSLTVLAVALAAAFFTGTLGLLQSRYTMTGVFADTGGLRSGHHVVVAGVQVGEVTAVEPDFARGVVLVTWKVDGDVALGRGTRAEVRTANILGGRFLRLSGPVTAPHLADLPERERRVPLERTQTPITVNDVLTAGTRSLSRLDTATINKVIDQLGGVSAATRERLRRAFSDLAALGETIDASSPRIKRLIADGDQVLRTVNAKDRQLSALARNVQTLLDELRDRQAELSVLLGSGSDAVTRISELISTKQAELIAIIDDLGGTVRTLSPQLDDINTTLAWLGPTLTVFNSSNSHGPWVDAIGGQLGPLAAEDVARFAEMLRQGGR</sequence>